<dbReference type="GO" id="GO:0004527">
    <property type="term" value="F:exonuclease activity"/>
    <property type="evidence" value="ECO:0007669"/>
    <property type="project" value="UniProtKB-KW"/>
</dbReference>
<dbReference type="EMBL" id="CP136336">
    <property type="protein sequence ID" value="WOB07251.1"/>
    <property type="molecule type" value="Genomic_DNA"/>
</dbReference>
<dbReference type="SUPFAM" id="SSF56281">
    <property type="entry name" value="Metallo-hydrolase/oxidoreductase"/>
    <property type="match status" value="1"/>
</dbReference>
<dbReference type="EC" id="3.1.-.-" evidence="2"/>
<keyword evidence="2" id="KW-0269">Exonuclease</keyword>
<keyword evidence="2" id="KW-0540">Nuclease</keyword>
<keyword evidence="2" id="KW-0436">Ligase</keyword>
<name>A0ABZ0CRV6_9BURK</name>
<dbReference type="PANTHER" id="PTHR11203:SF49">
    <property type="entry name" value="BLL1145 PROTEIN"/>
    <property type="match status" value="1"/>
</dbReference>
<proteinExistence type="predicted"/>
<dbReference type="NCBIfam" id="TIGR04122">
    <property type="entry name" value="Xnuc_lig_assoc"/>
    <property type="match status" value="1"/>
</dbReference>
<dbReference type="RefSeq" id="WP_316699923.1">
    <property type="nucleotide sequence ID" value="NZ_CP136336.1"/>
</dbReference>
<dbReference type="InterPro" id="IPR026360">
    <property type="entry name" value="Xnuc_lig_assoc"/>
</dbReference>
<dbReference type="Proteomes" id="UP001303946">
    <property type="component" value="Chromosome"/>
</dbReference>
<reference evidence="2 3" key="1">
    <citation type="submission" date="2023-10" db="EMBL/GenBank/DDBJ databases">
        <title>Bacteria for the degradation of biodegradable plastic PBAT(Polybutylene adipate terephthalate).</title>
        <authorList>
            <person name="Weon H.-Y."/>
            <person name="Yeon J."/>
        </authorList>
    </citation>
    <scope>NUCLEOTIDE SEQUENCE [LARGE SCALE GENOMIC DNA]</scope>
    <source>
        <strain evidence="2 3">SBD 7-3</strain>
    </source>
</reference>
<dbReference type="PANTHER" id="PTHR11203">
    <property type="entry name" value="CLEAVAGE AND POLYADENYLATION SPECIFICITY FACTOR FAMILY MEMBER"/>
    <property type="match status" value="1"/>
</dbReference>
<dbReference type="GO" id="GO:0016874">
    <property type="term" value="F:ligase activity"/>
    <property type="evidence" value="ECO:0007669"/>
    <property type="project" value="UniProtKB-KW"/>
</dbReference>
<evidence type="ECO:0000256" key="1">
    <source>
        <dbReference type="SAM" id="MobiDB-lite"/>
    </source>
</evidence>
<accession>A0ABZ0CRV6</accession>
<dbReference type="InterPro" id="IPR036866">
    <property type="entry name" value="RibonucZ/Hydroxyglut_hydro"/>
</dbReference>
<sequence length="373" mass="40770">MNGDLIVQRPEGLYCPAGDFYIDPWRPVARAVITHAHGDHARMGNGHYLASQKSEGVLRSRLGADIQLQTLAYGETIDHHGVRLSLHPAGHVLGSAQVRLEHGGQVWVASGDYFVSGAEDHNTTCEPFEPVRCHCFITESTFGLPIYRWQPQREVFDDIDRWWQRNADAGRASLLMGYSFGKAQRILAGVDPAIGPIVTHGAVDPLNEAYRAAGVALPATHRVTDLDKAALSRALVIAPPSVQGSAWARRFGDASDAFASGWMQLRGARRRRAVDRGFVLSDHADWPGLQRAIRETGAERVIVTHGYEAIMVRWLQEQGLQAEAFETEYDDERADVEKPAGGDETPEPPSTAAAPQGGSGNLGAARRFPESNE</sequence>
<organism evidence="2 3">
    <name type="scientific">Piscinibacter gummiphilus</name>
    <dbReference type="NCBI Taxonomy" id="946333"/>
    <lineage>
        <taxon>Bacteria</taxon>
        <taxon>Pseudomonadati</taxon>
        <taxon>Pseudomonadota</taxon>
        <taxon>Betaproteobacteria</taxon>
        <taxon>Burkholderiales</taxon>
        <taxon>Sphaerotilaceae</taxon>
        <taxon>Piscinibacter</taxon>
    </lineage>
</organism>
<dbReference type="InterPro" id="IPR050698">
    <property type="entry name" value="MBL"/>
</dbReference>
<gene>
    <name evidence="2" type="ORF">RXV79_20315</name>
</gene>
<evidence type="ECO:0000313" key="2">
    <source>
        <dbReference type="EMBL" id="WOB07251.1"/>
    </source>
</evidence>
<protein>
    <submittedName>
        <fullName evidence="2">Ligase-associated DNA damage response exonuclease</fullName>
        <ecNumber evidence="2">3.1.-.-</ecNumber>
    </submittedName>
</protein>
<keyword evidence="2" id="KW-0378">Hydrolase</keyword>
<dbReference type="Gene3D" id="3.60.15.10">
    <property type="entry name" value="Ribonuclease Z/Hydroxyacylglutathione hydrolase-like"/>
    <property type="match status" value="1"/>
</dbReference>
<feature type="region of interest" description="Disordered" evidence="1">
    <location>
        <begin position="326"/>
        <end position="373"/>
    </location>
</feature>
<keyword evidence="3" id="KW-1185">Reference proteome</keyword>
<evidence type="ECO:0000313" key="3">
    <source>
        <dbReference type="Proteomes" id="UP001303946"/>
    </source>
</evidence>